<evidence type="ECO:0008006" key="7">
    <source>
        <dbReference type="Google" id="ProtNLM"/>
    </source>
</evidence>
<dbReference type="InterPro" id="IPR028098">
    <property type="entry name" value="Glyco_trans_4-like_N"/>
</dbReference>
<sequence>MNAHDGAQTPPGRVVMLVDNGVQGDSRVQKSAESMAALGWEVVLLGIRQSNSVELEWRIGGASVRLLPVARPMGVHPSQFRRSWRRPLAYPTGRTAAHQVAAARARRAEWSHRRAMLKATGRSAPVDLLGRVVVRLGRDVARATELWARFRARELTRLRAAQNDPDNALTRAYIRFWQTVSGRRSWRRLDPGLWDYELAFGPVIDRLKPDIIHANDFRMAGVGARATLRARLAGRRTRMVWDAHEFVAGVQPRADNPRWLPAQVAYTDEHVRLADAVVTVSPTLAQMLKHTHDLPTLPEVVLNAPDTGRPADSADEPLPDIRAMCGIDDETPLLVYCGGVNARRGLDTMIEALPALPGVHVGFITVRPGVNNAASDALVDLAAERGVADRVHLLPYVPHWQVSAFLAPADAGVIPLHHQPNHEIALITKFFEFSHARLPIVVSDVRTMAETVAETGQGEVFEAQNQVDYLRAVRAVLDDPKKYRAAYDTPGLLDSWSWPAQAANLDRVYRKLLDP</sequence>
<keyword evidence="1" id="KW-0328">Glycosyltransferase</keyword>
<feature type="domain" description="Glycosyltransferase subfamily 4-like N-terminal" evidence="4">
    <location>
        <begin position="176"/>
        <end position="307"/>
    </location>
</feature>
<keyword evidence="2" id="KW-0808">Transferase</keyword>
<dbReference type="RefSeq" id="WP_344170408.1">
    <property type="nucleotide sequence ID" value="NZ_BAAARY010000005.1"/>
</dbReference>
<dbReference type="Pfam" id="PF00534">
    <property type="entry name" value="Glycos_transf_1"/>
    <property type="match status" value="1"/>
</dbReference>
<reference evidence="6" key="1">
    <citation type="journal article" date="2019" name="Int. J. Syst. Evol. Microbiol.">
        <title>The Global Catalogue of Microorganisms (GCM) 10K type strain sequencing project: providing services to taxonomists for standard genome sequencing and annotation.</title>
        <authorList>
            <consortium name="The Broad Institute Genomics Platform"/>
            <consortium name="The Broad Institute Genome Sequencing Center for Infectious Disease"/>
            <person name="Wu L."/>
            <person name="Ma J."/>
        </authorList>
    </citation>
    <scope>NUCLEOTIDE SEQUENCE [LARGE SCALE GENOMIC DNA]</scope>
    <source>
        <strain evidence="6">JCM 3367</strain>
    </source>
</reference>
<comment type="caution">
    <text evidence="5">The sequence shown here is derived from an EMBL/GenBank/DDBJ whole genome shotgun (WGS) entry which is preliminary data.</text>
</comment>
<dbReference type="EMBL" id="BAAARY010000005">
    <property type="protein sequence ID" value="GAA2519192.1"/>
    <property type="molecule type" value="Genomic_DNA"/>
</dbReference>
<evidence type="ECO:0000259" key="4">
    <source>
        <dbReference type="Pfam" id="PF13439"/>
    </source>
</evidence>
<protein>
    <recommendedName>
        <fullName evidence="7">Glycosyltransferase</fullName>
    </recommendedName>
</protein>
<dbReference type="CDD" id="cd03801">
    <property type="entry name" value="GT4_PimA-like"/>
    <property type="match status" value="1"/>
</dbReference>
<evidence type="ECO:0000256" key="2">
    <source>
        <dbReference type="ARBA" id="ARBA00022679"/>
    </source>
</evidence>
<evidence type="ECO:0000259" key="3">
    <source>
        <dbReference type="Pfam" id="PF00534"/>
    </source>
</evidence>
<evidence type="ECO:0000256" key="1">
    <source>
        <dbReference type="ARBA" id="ARBA00022676"/>
    </source>
</evidence>
<dbReference type="PANTHER" id="PTHR12526">
    <property type="entry name" value="GLYCOSYLTRANSFERASE"/>
    <property type="match status" value="1"/>
</dbReference>
<dbReference type="Pfam" id="PF13439">
    <property type="entry name" value="Glyco_transf_4"/>
    <property type="match status" value="1"/>
</dbReference>
<name>A0ABP6AN31_9ACTN</name>
<dbReference type="Gene3D" id="3.40.50.2000">
    <property type="entry name" value="Glycogen Phosphorylase B"/>
    <property type="match status" value="2"/>
</dbReference>
<dbReference type="Proteomes" id="UP001499978">
    <property type="component" value="Unassembled WGS sequence"/>
</dbReference>
<keyword evidence="6" id="KW-1185">Reference proteome</keyword>
<accession>A0ABP6AN31</accession>
<feature type="domain" description="Glycosyl transferase family 1" evidence="3">
    <location>
        <begin position="323"/>
        <end position="485"/>
    </location>
</feature>
<dbReference type="InterPro" id="IPR001296">
    <property type="entry name" value="Glyco_trans_1"/>
</dbReference>
<gene>
    <name evidence="5" type="ORF">GCM10010201_15340</name>
</gene>
<evidence type="ECO:0000313" key="6">
    <source>
        <dbReference type="Proteomes" id="UP001499978"/>
    </source>
</evidence>
<dbReference type="PANTHER" id="PTHR12526:SF600">
    <property type="entry name" value="GLYCOSYL TRANSFERASE GROUP 1"/>
    <property type="match status" value="1"/>
</dbReference>
<proteinExistence type="predicted"/>
<organism evidence="5 6">
    <name type="scientific">Pilimelia columellifera subsp. columellifera</name>
    <dbReference type="NCBI Taxonomy" id="706583"/>
    <lineage>
        <taxon>Bacteria</taxon>
        <taxon>Bacillati</taxon>
        <taxon>Actinomycetota</taxon>
        <taxon>Actinomycetes</taxon>
        <taxon>Micromonosporales</taxon>
        <taxon>Micromonosporaceae</taxon>
        <taxon>Pilimelia</taxon>
    </lineage>
</organism>
<evidence type="ECO:0000313" key="5">
    <source>
        <dbReference type="EMBL" id="GAA2519192.1"/>
    </source>
</evidence>
<dbReference type="SUPFAM" id="SSF53756">
    <property type="entry name" value="UDP-Glycosyltransferase/glycogen phosphorylase"/>
    <property type="match status" value="1"/>
</dbReference>